<evidence type="ECO:0000259" key="2">
    <source>
        <dbReference type="Pfam" id="PF01609"/>
    </source>
</evidence>
<evidence type="ECO:0008006" key="6">
    <source>
        <dbReference type="Google" id="ProtNLM"/>
    </source>
</evidence>
<feature type="compositionally biased region" description="Basic and acidic residues" evidence="1">
    <location>
        <begin position="352"/>
        <end position="364"/>
    </location>
</feature>
<dbReference type="PhylomeDB" id="Q8TJL3"/>
<sequence>MMTLSPSSESTTHLGHYGLIAGVFDELDISDLIDTLLPKKSGHNIPHSTVIKAMCINGLRFTERRLYLFPNFFENLPTERLLGEGVLPEHLNDDVFGRTLDKIYEHGATELFNYIILQAMKHVPINPRFCHTDTTNFSVYGDYENDDGKTINITYGHPKDKRVDLLRFSISMVTDQKGIPLFVRALDGNSSDKKALIKTIKELTQNLNLDERVYHVADSAFYTEDNVKEIGTNAFFISRAPATINEAKELLIADLILETCSDERYSCYSTKSCYGGVEQLWVVFCSEEMKKKEEKTFEEKIIKELEAAEKSLKKLSNREFACEADARMAAEQWLKENESYEFTKLDIKTKSRRLETREEDQEKMKRYRLST</sequence>
<dbReference type="EMBL" id="AE010299">
    <property type="protein sequence ID" value="AAM07122.1"/>
    <property type="molecule type" value="Genomic_DNA"/>
</dbReference>
<dbReference type="InterPro" id="IPR047654">
    <property type="entry name" value="IS1634_transpos"/>
</dbReference>
<dbReference type="AlphaFoldDB" id="Q8TJL3"/>
<feature type="domain" description="DUF4277" evidence="3">
    <location>
        <begin position="11"/>
        <end position="116"/>
    </location>
</feature>
<name>Q8TJL3_METAC</name>
<gene>
    <name evidence="4" type="ordered locus">MA_3771</name>
</gene>
<dbReference type="GO" id="GO:0003677">
    <property type="term" value="F:DNA binding"/>
    <property type="evidence" value="ECO:0007669"/>
    <property type="project" value="InterPro"/>
</dbReference>
<protein>
    <recommendedName>
        <fullName evidence="6">Transposase</fullName>
    </recommendedName>
</protein>
<dbReference type="InterPro" id="IPR025457">
    <property type="entry name" value="DUF4277"/>
</dbReference>
<dbReference type="STRING" id="188937.MA_3771"/>
<dbReference type="GO" id="GO:0006313">
    <property type="term" value="P:DNA transposition"/>
    <property type="evidence" value="ECO:0007669"/>
    <property type="project" value="InterPro"/>
</dbReference>
<dbReference type="Proteomes" id="UP000002487">
    <property type="component" value="Chromosome"/>
</dbReference>
<feature type="region of interest" description="Disordered" evidence="1">
    <location>
        <begin position="352"/>
        <end position="371"/>
    </location>
</feature>
<evidence type="ECO:0000313" key="4">
    <source>
        <dbReference type="EMBL" id="AAM07122.1"/>
    </source>
</evidence>
<dbReference type="NCBIfam" id="NF033559">
    <property type="entry name" value="transpos_IS1634"/>
    <property type="match status" value="1"/>
</dbReference>
<dbReference type="InParanoid" id="Q8TJL3"/>
<dbReference type="GO" id="GO:0004803">
    <property type="term" value="F:transposase activity"/>
    <property type="evidence" value="ECO:0007669"/>
    <property type="project" value="InterPro"/>
</dbReference>
<dbReference type="PANTHER" id="PTHR34614:SF2">
    <property type="entry name" value="TRANSPOSASE IS4-LIKE DOMAIN-CONTAINING PROTEIN"/>
    <property type="match status" value="1"/>
</dbReference>
<dbReference type="Pfam" id="PF14104">
    <property type="entry name" value="DUF4277"/>
    <property type="match status" value="1"/>
</dbReference>
<dbReference type="EnsemblBacteria" id="AAM07122">
    <property type="protein sequence ID" value="AAM07122"/>
    <property type="gene ID" value="MA_3771"/>
</dbReference>
<reference evidence="4 5" key="1">
    <citation type="journal article" date="2002" name="Genome Res.">
        <title>The genome of Methanosarcina acetivorans reveals extensive metabolic and physiological diversity.</title>
        <authorList>
            <person name="Galagan J.E."/>
            <person name="Nusbaum C."/>
            <person name="Roy A."/>
            <person name="Endrizzi M.G."/>
            <person name="Macdonald P."/>
            <person name="FitzHugh W."/>
            <person name="Calvo S."/>
            <person name="Engels R."/>
            <person name="Smirnov S."/>
            <person name="Atnoor D."/>
            <person name="Brown A."/>
            <person name="Allen N."/>
            <person name="Naylor J."/>
            <person name="Stange-Thomann N."/>
            <person name="DeArellano K."/>
            <person name="Johnson R."/>
            <person name="Linton L."/>
            <person name="McEwan P."/>
            <person name="McKernan K."/>
            <person name="Talamas J."/>
            <person name="Tirrell A."/>
            <person name="Ye W."/>
            <person name="Zimmer A."/>
            <person name="Barber R.D."/>
            <person name="Cann I."/>
            <person name="Graham D.E."/>
            <person name="Grahame D.A."/>
            <person name="Guss A."/>
            <person name="Hedderich R."/>
            <person name="Ingram-Smith C."/>
            <person name="Kuettner C.H."/>
            <person name="Krzycki J.A."/>
            <person name="Leigh J.A."/>
            <person name="Li W."/>
            <person name="Liu J."/>
            <person name="Mukhopadhyay B."/>
            <person name="Reeve J.N."/>
            <person name="Smith K."/>
            <person name="Springer T.A."/>
            <person name="Umayam L.A."/>
            <person name="White O."/>
            <person name="White R.H."/>
            <person name="de Macario E.C."/>
            <person name="Ferry J.G."/>
            <person name="Jarrell K.F."/>
            <person name="Jing H."/>
            <person name="Macario A.J.L."/>
            <person name="Paulsen I."/>
            <person name="Pritchett M."/>
            <person name="Sowers K.R."/>
            <person name="Swanson R.V."/>
            <person name="Zinder S.H."/>
            <person name="Lander E."/>
            <person name="Metcalf W.W."/>
            <person name="Birren B."/>
        </authorList>
    </citation>
    <scope>NUCLEOTIDE SEQUENCE [LARGE SCALE GENOMIC DNA]</scope>
    <source>
        <strain evidence="5">ATCC 35395 / DSM 2834 / JCM 12185 / C2A</strain>
    </source>
</reference>
<accession>Q8TJL3</accession>
<evidence type="ECO:0000259" key="3">
    <source>
        <dbReference type="Pfam" id="PF14104"/>
    </source>
</evidence>
<dbReference type="Pfam" id="PF01609">
    <property type="entry name" value="DDE_Tnp_1"/>
    <property type="match status" value="1"/>
</dbReference>
<evidence type="ECO:0000256" key="1">
    <source>
        <dbReference type="SAM" id="MobiDB-lite"/>
    </source>
</evidence>
<dbReference type="InterPro" id="IPR002559">
    <property type="entry name" value="Transposase_11"/>
</dbReference>
<dbReference type="KEGG" id="mac:MA_3771"/>
<evidence type="ECO:0000313" key="5">
    <source>
        <dbReference type="Proteomes" id="UP000002487"/>
    </source>
</evidence>
<dbReference type="HOGENOM" id="CLU_034349_4_0_2"/>
<dbReference type="PANTHER" id="PTHR34614">
    <property type="match status" value="1"/>
</dbReference>
<organism evidence="4 5">
    <name type="scientific">Methanosarcina acetivorans (strain ATCC 35395 / DSM 2834 / JCM 12185 / C2A)</name>
    <dbReference type="NCBI Taxonomy" id="188937"/>
    <lineage>
        <taxon>Archaea</taxon>
        <taxon>Methanobacteriati</taxon>
        <taxon>Methanobacteriota</taxon>
        <taxon>Stenosarchaea group</taxon>
        <taxon>Methanomicrobia</taxon>
        <taxon>Methanosarcinales</taxon>
        <taxon>Methanosarcinaceae</taxon>
        <taxon>Methanosarcina</taxon>
    </lineage>
</organism>
<proteinExistence type="predicted"/>
<feature type="domain" description="Transposase IS4-like" evidence="2">
    <location>
        <begin position="155"/>
        <end position="311"/>
    </location>
</feature>
<keyword evidence="5" id="KW-1185">Reference proteome</keyword>